<comment type="caution">
    <text evidence="1">The sequence shown here is derived from an EMBL/GenBank/DDBJ whole genome shotgun (WGS) entry which is preliminary data.</text>
</comment>
<name>A0A4V6A8E0_POPAL</name>
<evidence type="ECO:0000313" key="1">
    <source>
        <dbReference type="EMBL" id="TKS02656.1"/>
    </source>
</evidence>
<reference evidence="1" key="1">
    <citation type="submission" date="2018-10" db="EMBL/GenBank/DDBJ databases">
        <title>Population genomic analysis revealed the cold adaptation of white poplar.</title>
        <authorList>
            <person name="Liu Y.-J."/>
        </authorList>
    </citation>
    <scope>NUCLEOTIDE SEQUENCE [LARGE SCALE GENOMIC DNA]</scope>
    <source>
        <strain evidence="1">PAL-ZL1</strain>
    </source>
</reference>
<dbReference type="EMBL" id="RCHU01000534">
    <property type="protein sequence ID" value="TKS02656.1"/>
    <property type="molecule type" value="Genomic_DNA"/>
</dbReference>
<keyword evidence="1" id="KW-0496">Mitochondrion</keyword>
<accession>A0A4V6A8E0</accession>
<dbReference type="AlphaFoldDB" id="A0A4V6A8E0"/>
<proteinExistence type="predicted"/>
<geneLocation type="mitochondrion" evidence="1"/>
<sequence length="135" mass="14626">MRKVKIVEAPNCSTTCLTFGGLTASNETLGEVGHPGYERSTPRDSVSVDQQKALMRKNSNAFSVARSTEELSGTASVHEAEMNSRWSLCSVPLKNASFEVHLTLKILLFEKTGTAIITMKSTEQTSKGLSFALAQ</sequence>
<gene>
    <name evidence="1" type="ORF">D5086_0000160570</name>
</gene>
<organism evidence="1">
    <name type="scientific">Populus alba</name>
    <name type="common">White poplar</name>
    <dbReference type="NCBI Taxonomy" id="43335"/>
    <lineage>
        <taxon>Eukaryota</taxon>
        <taxon>Viridiplantae</taxon>
        <taxon>Streptophyta</taxon>
        <taxon>Embryophyta</taxon>
        <taxon>Tracheophyta</taxon>
        <taxon>Spermatophyta</taxon>
        <taxon>Magnoliopsida</taxon>
        <taxon>eudicotyledons</taxon>
        <taxon>Gunneridae</taxon>
        <taxon>Pentapetalae</taxon>
        <taxon>rosids</taxon>
        <taxon>fabids</taxon>
        <taxon>Malpighiales</taxon>
        <taxon>Salicaceae</taxon>
        <taxon>Saliceae</taxon>
        <taxon>Populus</taxon>
    </lineage>
</organism>
<protein>
    <submittedName>
        <fullName evidence="1">Uncharacterized protein</fullName>
    </submittedName>
</protein>